<keyword evidence="2" id="KW-1003">Cell membrane</keyword>
<feature type="domain" description="Type II secretion system protein GspF" evidence="6">
    <location>
        <begin position="65"/>
        <end position="203"/>
    </location>
</feature>
<evidence type="ECO:0000256" key="2">
    <source>
        <dbReference type="ARBA" id="ARBA00022475"/>
    </source>
</evidence>
<dbReference type="PANTHER" id="PTHR35007:SF4">
    <property type="entry name" value="CONSERVED TRANSMEMBRANE PROTEIN-RELATED"/>
    <property type="match status" value="1"/>
</dbReference>
<dbReference type="InterPro" id="IPR018076">
    <property type="entry name" value="T2SS_GspF_dom"/>
</dbReference>
<reference evidence="8" key="1">
    <citation type="submission" date="2015-12" db="EMBL/GenBank/DDBJ databases">
        <authorList>
            <person name="Nair G.R."/>
            <person name="Kaur G."/>
            <person name="Mayilraj S."/>
        </authorList>
    </citation>
    <scope>NUCLEOTIDE SEQUENCE [LARGE SCALE GENOMIC DNA]</scope>
    <source>
        <strain evidence="8">CD08_4</strain>
    </source>
</reference>
<dbReference type="Proteomes" id="UP000053512">
    <property type="component" value="Unassembled WGS sequence"/>
</dbReference>
<evidence type="ECO:0000256" key="3">
    <source>
        <dbReference type="ARBA" id="ARBA00022692"/>
    </source>
</evidence>
<evidence type="ECO:0000313" key="8">
    <source>
        <dbReference type="Proteomes" id="UP000053512"/>
    </source>
</evidence>
<evidence type="ECO:0000313" key="7">
    <source>
        <dbReference type="EMBL" id="KUG62020.1"/>
    </source>
</evidence>
<keyword evidence="3" id="KW-0812">Transmembrane</keyword>
<evidence type="ECO:0000256" key="4">
    <source>
        <dbReference type="ARBA" id="ARBA00022989"/>
    </source>
</evidence>
<organism evidence="7 8">
    <name type="scientific">Kocuria rosea subsp. polaris</name>
    <dbReference type="NCBI Taxonomy" id="136273"/>
    <lineage>
        <taxon>Bacteria</taxon>
        <taxon>Bacillati</taxon>
        <taxon>Actinomycetota</taxon>
        <taxon>Actinomycetes</taxon>
        <taxon>Micrococcales</taxon>
        <taxon>Micrococcaceae</taxon>
        <taxon>Kocuria</taxon>
    </lineage>
</organism>
<dbReference type="EMBL" id="LQBK01000002">
    <property type="protein sequence ID" value="KUG62020.1"/>
    <property type="molecule type" value="Genomic_DNA"/>
</dbReference>
<gene>
    <name evidence="7" type="ORF">AVL61_02755</name>
</gene>
<dbReference type="RefSeq" id="WP_058872404.1">
    <property type="nucleotide sequence ID" value="NZ_LQBK01000002.1"/>
</dbReference>
<dbReference type="GO" id="GO:0005886">
    <property type="term" value="C:plasma membrane"/>
    <property type="evidence" value="ECO:0007669"/>
    <property type="project" value="UniProtKB-SubCell"/>
</dbReference>
<dbReference type="AlphaFoldDB" id="A0A0W8IPY1"/>
<sequence length="254" mass="25435">MSTAAVLPLALCLCLAGGAAALLAGPVHRVRSVARAHAGAIPAVPWRARFRRDAAAEAAEWVALLRRLAALLQAGRSPAAAFDGAAPAGDGGSCTGTGRHLGTLCASVAAAARLGLGVSTALAAVPAPALGHRPLERRAAATTAELCLCWEVSERTGAPLAALLGGLADALEAELDAEAARGTALAGPRSTVRILTWLPVLGIGLGMLMGVDPLRTLLTTPWGLAALVGGAVLTGLGRVWTRTLIGRAEAVGAR</sequence>
<name>A0A0W8IPY1_KOCRO</name>
<accession>A0A0W8IPY1</accession>
<comment type="subcellular location">
    <subcellularLocation>
        <location evidence="1">Cell membrane</location>
        <topology evidence="1">Multi-pass membrane protein</topology>
    </subcellularLocation>
</comment>
<keyword evidence="5" id="KW-0472">Membrane</keyword>
<dbReference type="STRING" id="136273.GY22_06540"/>
<evidence type="ECO:0000256" key="5">
    <source>
        <dbReference type="ARBA" id="ARBA00023136"/>
    </source>
</evidence>
<proteinExistence type="predicted"/>
<evidence type="ECO:0000256" key="1">
    <source>
        <dbReference type="ARBA" id="ARBA00004651"/>
    </source>
</evidence>
<dbReference type="PANTHER" id="PTHR35007">
    <property type="entry name" value="INTEGRAL MEMBRANE PROTEIN-RELATED"/>
    <property type="match status" value="1"/>
</dbReference>
<comment type="caution">
    <text evidence="7">The sequence shown here is derived from an EMBL/GenBank/DDBJ whole genome shotgun (WGS) entry which is preliminary data.</text>
</comment>
<keyword evidence="4" id="KW-1133">Transmembrane helix</keyword>
<dbReference type="Pfam" id="PF00482">
    <property type="entry name" value="T2SSF"/>
    <property type="match status" value="1"/>
</dbReference>
<dbReference type="OrthoDB" id="4948021at2"/>
<evidence type="ECO:0000259" key="6">
    <source>
        <dbReference type="Pfam" id="PF00482"/>
    </source>
</evidence>
<protein>
    <recommendedName>
        <fullName evidence="6">Type II secretion system protein GspF domain-containing protein</fullName>
    </recommendedName>
</protein>